<dbReference type="Proteomes" id="UP000830837">
    <property type="component" value="Chromosome"/>
</dbReference>
<evidence type="ECO:0000313" key="2">
    <source>
        <dbReference type="Proteomes" id="UP000830837"/>
    </source>
</evidence>
<evidence type="ECO:0000313" key="1">
    <source>
        <dbReference type="EMBL" id="UPV80067.1"/>
    </source>
</evidence>
<accession>A0ACD4A1U3</accession>
<keyword evidence="2" id="KW-1185">Reference proteome</keyword>
<dbReference type="EMBL" id="CP096590">
    <property type="protein sequence ID" value="UPV80067.1"/>
    <property type="molecule type" value="Genomic_DNA"/>
</dbReference>
<sequence length="93" mass="10844">MNDFLVSTRPIMILVCLTTIKTSIKKYMVAITETTNPDLRTALYDQLDAAVHLHRELSDLLMEKGWLLDKPFQIDSLYLAENCNKVIQKRRYL</sequence>
<name>A0ACD4A1U3_9BACI</name>
<organism evidence="1 2">
    <name type="scientific">Bacillus rugosus</name>
    <dbReference type="NCBI Taxonomy" id="2715209"/>
    <lineage>
        <taxon>Bacteria</taxon>
        <taxon>Bacillati</taxon>
        <taxon>Bacillota</taxon>
        <taxon>Bacilli</taxon>
        <taxon>Bacillales</taxon>
        <taxon>Bacillaceae</taxon>
        <taxon>Bacillus</taxon>
    </lineage>
</organism>
<reference evidence="1" key="1">
    <citation type="submission" date="2022-04" db="EMBL/GenBank/DDBJ databases">
        <title>Complete genome of Bacillus.</title>
        <authorList>
            <person name="Kong X."/>
            <person name="Hou M."/>
        </authorList>
    </citation>
    <scope>NUCLEOTIDE SEQUENCE</scope>
    <source>
        <strain evidence="1">A78.1</strain>
    </source>
</reference>
<protein>
    <submittedName>
        <fullName evidence="1">Spore coat protein</fullName>
    </submittedName>
</protein>
<proteinExistence type="predicted"/>
<gene>
    <name evidence="1" type="ORF">M0696_04995</name>
</gene>